<evidence type="ECO:0000256" key="1">
    <source>
        <dbReference type="ARBA" id="ARBA00022908"/>
    </source>
</evidence>
<evidence type="ECO:0000313" key="6">
    <source>
        <dbReference type="EMBL" id="MDP9729676.1"/>
    </source>
</evidence>
<dbReference type="Gene3D" id="3.90.1750.20">
    <property type="entry name" value="Putative Large Serine Recombinase, Chain B, Domain 2"/>
    <property type="match status" value="1"/>
</dbReference>
<dbReference type="InterPro" id="IPR038109">
    <property type="entry name" value="DNA_bind_recomb_sf"/>
</dbReference>
<dbReference type="InterPro" id="IPR006119">
    <property type="entry name" value="Resolv_N"/>
</dbReference>
<dbReference type="SUPFAM" id="SSF53041">
    <property type="entry name" value="Resolvase-like"/>
    <property type="match status" value="1"/>
</dbReference>
<keyword evidence="1" id="KW-0229">DNA integration</keyword>
<dbReference type="RefSeq" id="WP_306955482.1">
    <property type="nucleotide sequence ID" value="NZ_JAURUO010000019.1"/>
</dbReference>
<sequence>MTPQTFLLVVVYIRVSTDGQNIAMQLAAAQDFLKDVPEDQRLILIDDGVSALKVKMRDRPKLKELLELIRAGKVGTLVVYDRDRLARNFYEYLEIARLLQDQRVNVIFTATNVRPFDQSIVIEAIGAMFAQVEGQTIVRRRADAQRQFPSSLLGYTRHKSEDGKVTFTHGEQAATILEFFESVAGSTTADDFLAVLKEFKARLKRGEVRLLEMLRTPFYAGCWERGGALKELEHVRPIVPVELYEDVQHRLDTLKTLIDHIAAPNVDQALVEPYCGLCGRPMKYRRDRLQNQSFYACSNHKTSSVSSERLHQVTKQVLEQKLRALNVEAVMSECGAWLKDRQSKVSRQMVALEHELSRCALQIVNNYGAADTQGLVNQLLSQQKSLERQLSEARLQRETFDILSAQLHLLAELVTRHLRNELARPEEMNTLARMLVRRLDVYPGRVQFQINFSRFFTDGGGIHVAS</sequence>
<organism evidence="6 7">
    <name type="scientific">Alicyclobacillus tolerans</name>
    <dbReference type="NCBI Taxonomy" id="90970"/>
    <lineage>
        <taxon>Bacteria</taxon>
        <taxon>Bacillati</taxon>
        <taxon>Bacillota</taxon>
        <taxon>Bacilli</taxon>
        <taxon>Bacillales</taxon>
        <taxon>Alicyclobacillaceae</taxon>
        <taxon>Alicyclobacillus</taxon>
    </lineage>
</organism>
<proteinExistence type="predicted"/>
<dbReference type="PROSITE" id="PS51736">
    <property type="entry name" value="RECOMBINASES_3"/>
    <property type="match status" value="1"/>
</dbReference>
<evidence type="ECO:0000259" key="5">
    <source>
        <dbReference type="PROSITE" id="PS51736"/>
    </source>
</evidence>
<reference evidence="6 7" key="1">
    <citation type="submission" date="2023-07" db="EMBL/GenBank/DDBJ databases">
        <title>Genomic Encyclopedia of Type Strains, Phase IV (KMG-IV): sequencing the most valuable type-strain genomes for metagenomic binning, comparative biology and taxonomic classification.</title>
        <authorList>
            <person name="Goeker M."/>
        </authorList>
    </citation>
    <scope>NUCLEOTIDE SEQUENCE [LARGE SCALE GENOMIC DNA]</scope>
    <source>
        <strain evidence="6 7">DSM 25924</strain>
    </source>
</reference>
<keyword evidence="3" id="KW-0233">DNA recombination</keyword>
<protein>
    <submittedName>
        <fullName evidence="6">DNA invertase Pin-like site-specific DNA recombinase</fullName>
    </submittedName>
</protein>
<dbReference type="Pfam" id="PF00239">
    <property type="entry name" value="Resolvase"/>
    <property type="match status" value="1"/>
</dbReference>
<keyword evidence="7" id="KW-1185">Reference proteome</keyword>
<keyword evidence="2" id="KW-0238">DNA-binding</keyword>
<dbReference type="SMART" id="SM00857">
    <property type="entry name" value="Resolvase"/>
    <property type="match status" value="1"/>
</dbReference>
<dbReference type="InterPro" id="IPR006118">
    <property type="entry name" value="Recombinase_CS"/>
</dbReference>
<feature type="active site" description="O-(5'-phospho-DNA)-serine intermediate" evidence="4">
    <location>
        <position position="16"/>
    </location>
</feature>
<name>A0ABT9LZL6_9BACL</name>
<dbReference type="InterPro" id="IPR050639">
    <property type="entry name" value="SSR_resolvase"/>
</dbReference>
<evidence type="ECO:0000256" key="2">
    <source>
        <dbReference type="ARBA" id="ARBA00023125"/>
    </source>
</evidence>
<evidence type="ECO:0000256" key="3">
    <source>
        <dbReference type="ARBA" id="ARBA00023172"/>
    </source>
</evidence>
<dbReference type="CDD" id="cd00338">
    <property type="entry name" value="Ser_Recombinase"/>
    <property type="match status" value="1"/>
</dbReference>
<accession>A0ABT9LZL6</accession>
<evidence type="ECO:0000256" key="4">
    <source>
        <dbReference type="PROSITE-ProRule" id="PRU10137"/>
    </source>
</evidence>
<dbReference type="PANTHER" id="PTHR30461:SF2">
    <property type="entry name" value="SERINE RECOMBINASE PINE-RELATED"/>
    <property type="match status" value="1"/>
</dbReference>
<comment type="caution">
    <text evidence="6">The sequence shown here is derived from an EMBL/GenBank/DDBJ whole genome shotgun (WGS) entry which is preliminary data.</text>
</comment>
<gene>
    <name evidence="6" type="ORF">J2S04_002650</name>
</gene>
<dbReference type="PROSITE" id="PS00397">
    <property type="entry name" value="RECOMBINASES_1"/>
    <property type="match status" value="1"/>
</dbReference>
<dbReference type="PANTHER" id="PTHR30461">
    <property type="entry name" value="DNA-INVERTASE FROM LAMBDOID PROPHAGE"/>
    <property type="match status" value="1"/>
</dbReference>
<dbReference type="InterPro" id="IPR036162">
    <property type="entry name" value="Resolvase-like_N_sf"/>
</dbReference>
<evidence type="ECO:0000313" key="7">
    <source>
        <dbReference type="Proteomes" id="UP001229209"/>
    </source>
</evidence>
<feature type="domain" description="Resolvase/invertase-type recombinase catalytic" evidence="5">
    <location>
        <begin position="8"/>
        <end position="158"/>
    </location>
</feature>
<dbReference type="EMBL" id="JAURUO010000019">
    <property type="protein sequence ID" value="MDP9729676.1"/>
    <property type="molecule type" value="Genomic_DNA"/>
</dbReference>
<dbReference type="Proteomes" id="UP001229209">
    <property type="component" value="Unassembled WGS sequence"/>
</dbReference>
<dbReference type="Gene3D" id="3.40.50.1390">
    <property type="entry name" value="Resolvase, N-terminal catalytic domain"/>
    <property type="match status" value="1"/>
</dbReference>